<name>A0AAE9C0M1_9CAUD</name>
<dbReference type="EMBL" id="MZ997840">
    <property type="protein sequence ID" value="UCR91822.1"/>
    <property type="molecule type" value="Genomic_DNA"/>
</dbReference>
<keyword evidence="1" id="KW-0255">Endonuclease</keyword>
<evidence type="ECO:0000313" key="1">
    <source>
        <dbReference type="EMBL" id="UCR91822.1"/>
    </source>
</evidence>
<proteinExistence type="predicted"/>
<dbReference type="SUPFAM" id="SSF64496">
    <property type="entry name" value="DNA-binding domain of intron-encoded endonucleases"/>
    <property type="match status" value="1"/>
</dbReference>
<accession>A0AAE9C0M1</accession>
<dbReference type="InterPro" id="IPR044925">
    <property type="entry name" value="His-Me_finger_sf"/>
</dbReference>
<evidence type="ECO:0000313" key="2">
    <source>
        <dbReference type="Proteomes" id="UP000827956"/>
    </source>
</evidence>
<dbReference type="Gene3D" id="3.90.75.20">
    <property type="match status" value="1"/>
</dbReference>
<protein>
    <submittedName>
        <fullName evidence="1">HNH homing endonuclease</fullName>
    </submittedName>
</protein>
<sequence>MKKLQSFEEAGYVVKEDGTILNPKGLVRKPSFAGKNVKYYVVSWRDKHSKKTIIDLVHRLVAKKYIPNPHGLPEVHHKDFNPLNCHKDNLEWTDGKTNCEYSYSRVEAALARSATLLSPDGVKHEVFNVRKFCREHSLNPPSIFEVLSGKRKSHKGWTIYRTL</sequence>
<reference evidence="1 2" key="1">
    <citation type="submission" date="2021-08" db="EMBL/GenBank/DDBJ databases">
        <title>In vitro characterization and in vivo efficacy assessment in Galleria mellonella larvae of newly isolated bacteriophages against Escherichia coli K1.</title>
        <authorList>
            <person name="Antoine C."/>
            <person name="Laforet F."/>
            <person name="Blasdel-Reuter B."/>
            <person name="Fall A."/>
            <person name="Duprez J.-N."/>
            <person name="Mainil J."/>
            <person name="Delcenserie V."/>
            <person name="Thiry D."/>
        </authorList>
    </citation>
    <scope>NUCLEOTIDE SEQUENCE [LARGE SCALE GENOMIC DNA]</scope>
</reference>
<dbReference type="InterPro" id="IPR036388">
    <property type="entry name" value="WH-like_DNA-bd_sf"/>
</dbReference>
<keyword evidence="1" id="KW-0540">Nuclease</keyword>
<dbReference type="SUPFAM" id="SSF54060">
    <property type="entry name" value="His-Me finger endonucleases"/>
    <property type="match status" value="1"/>
</dbReference>
<dbReference type="GO" id="GO:0004519">
    <property type="term" value="F:endonuclease activity"/>
    <property type="evidence" value="ECO:0007669"/>
    <property type="project" value="UniProtKB-KW"/>
</dbReference>
<dbReference type="Proteomes" id="UP000827956">
    <property type="component" value="Segment"/>
</dbReference>
<keyword evidence="1" id="KW-0378">Hydrolase</keyword>
<keyword evidence="2" id="KW-1185">Reference proteome</keyword>
<organism evidence="1 2">
    <name type="scientific">Escherichia phage ULINTec6</name>
    <dbReference type="NCBI Taxonomy" id="2876730"/>
    <lineage>
        <taxon>Viruses</taxon>
        <taxon>Duplodnaviria</taxon>
        <taxon>Heunggongvirae</taxon>
        <taxon>Uroviricota</taxon>
        <taxon>Caudoviricetes</taxon>
        <taxon>Autographivirales</taxon>
        <taxon>Autosignataviridae</taxon>
        <taxon>Molineuxvirinae</taxon>
        <taxon>Vectrevirus</taxon>
        <taxon>Vectrevirus ULINTec6</taxon>
    </lineage>
</organism>
<dbReference type="Gene3D" id="1.10.10.10">
    <property type="entry name" value="Winged helix-like DNA-binding domain superfamily/Winged helix DNA-binding domain"/>
    <property type="match status" value="1"/>
</dbReference>